<dbReference type="EMBL" id="ANCE01000077">
    <property type="protein sequence ID" value="EMK24980.1"/>
    <property type="molecule type" value="Genomic_DNA"/>
</dbReference>
<evidence type="ECO:0000313" key="2">
    <source>
        <dbReference type="Proteomes" id="UP000011980"/>
    </source>
</evidence>
<sequence length="43" mass="5130">MPRGFRESKIRSGNSLIIEKFPFEKKKKMSDRDYESHSKLQSL</sequence>
<dbReference type="Proteomes" id="UP000011980">
    <property type="component" value="Unassembled WGS sequence"/>
</dbReference>
<accession>M6F9A2</accession>
<organism evidence="1 2">
    <name type="scientific">Leptospira kirschneri serovar Bulgarica str. Nikolaevo</name>
    <dbReference type="NCBI Taxonomy" id="1240687"/>
    <lineage>
        <taxon>Bacteria</taxon>
        <taxon>Pseudomonadati</taxon>
        <taxon>Spirochaetota</taxon>
        <taxon>Spirochaetia</taxon>
        <taxon>Leptospirales</taxon>
        <taxon>Leptospiraceae</taxon>
        <taxon>Leptospira</taxon>
    </lineage>
</organism>
<gene>
    <name evidence="1" type="ORF">LEP1GSC008_3091</name>
</gene>
<protein>
    <submittedName>
        <fullName evidence="1">Uncharacterized protein</fullName>
    </submittedName>
</protein>
<reference evidence="1 2" key="1">
    <citation type="submission" date="2013-01" db="EMBL/GenBank/DDBJ databases">
        <authorList>
            <person name="Harkins D.M."/>
            <person name="Durkin A.S."/>
            <person name="Brinkac L.M."/>
            <person name="Haft D.H."/>
            <person name="Selengut J.D."/>
            <person name="Sanka R."/>
            <person name="DePew J."/>
            <person name="Purushe J."/>
            <person name="Galloway R.L."/>
            <person name="Vinetz J.M."/>
            <person name="Sutton G.G."/>
            <person name="Nierman W.C."/>
            <person name="Fouts D.E."/>
        </authorList>
    </citation>
    <scope>NUCLEOTIDE SEQUENCE [LARGE SCALE GENOMIC DNA]</scope>
    <source>
        <strain evidence="1 2">Nikolaevo</strain>
    </source>
</reference>
<name>M6F9A2_9LEPT</name>
<dbReference type="PATRIC" id="fig|1240687.3.peg.1417"/>
<proteinExistence type="predicted"/>
<dbReference type="AlphaFoldDB" id="M6F9A2"/>
<comment type="caution">
    <text evidence="1">The sequence shown here is derived from an EMBL/GenBank/DDBJ whole genome shotgun (WGS) entry which is preliminary data.</text>
</comment>
<evidence type="ECO:0000313" key="1">
    <source>
        <dbReference type="EMBL" id="EMK24980.1"/>
    </source>
</evidence>